<gene>
    <name evidence="10" type="ORF">HND93_22750</name>
</gene>
<evidence type="ECO:0000256" key="8">
    <source>
        <dbReference type="RuleBase" id="RU363032"/>
    </source>
</evidence>
<dbReference type="PANTHER" id="PTHR43357">
    <property type="entry name" value="INNER MEMBRANE ABC TRANSPORTER PERMEASE PROTEIN YDCV"/>
    <property type="match status" value="1"/>
</dbReference>
<keyword evidence="6 8" id="KW-1133">Transmembrane helix</keyword>
<feature type="transmembrane region" description="Helical" evidence="8">
    <location>
        <begin position="136"/>
        <end position="158"/>
    </location>
</feature>
<evidence type="ECO:0000256" key="7">
    <source>
        <dbReference type="ARBA" id="ARBA00023136"/>
    </source>
</evidence>
<proteinExistence type="inferred from homology"/>
<sequence>MAKLHHRTPERIAAALVLAVAYTVLLGPILFVIVSSFDYGQRAYVVFPPERFTLESYWRIPDRYWDALWNSLRIAGLCTLASCLIGIPAAIGIVRSNIPGKAAILAVFRAPMQIPAVVSGVAFLQLYYALGAATGWYAVGSFTGMVIAHVFAATPYVVGTLVGVLQRFDQTVEEAALVLGASRLGTLWQVTLPMLKPGIFAGALYAFMISFSEVPMSVFLAGSHQVTFPVEVFHSMQFDFEPTILAISTIVTVLSLVVVWAVQRVVGLDKFVKTGAAD</sequence>
<comment type="subcellular location">
    <subcellularLocation>
        <location evidence="1">Cell inner membrane</location>
        <topology evidence="1">Multi-pass membrane protein</topology>
    </subcellularLocation>
    <subcellularLocation>
        <location evidence="8">Cell membrane</location>
        <topology evidence="8">Multi-pass membrane protein</topology>
    </subcellularLocation>
</comment>
<keyword evidence="2 8" id="KW-0813">Transport</keyword>
<comment type="similarity">
    <text evidence="8">Belongs to the binding-protein-dependent transport system permease family.</text>
</comment>
<evidence type="ECO:0000313" key="10">
    <source>
        <dbReference type="EMBL" id="NYZ22539.1"/>
    </source>
</evidence>
<name>A0ABX2TEG9_9PROT</name>
<evidence type="ECO:0000256" key="2">
    <source>
        <dbReference type="ARBA" id="ARBA00022448"/>
    </source>
</evidence>
<dbReference type="PANTHER" id="PTHR43357:SF4">
    <property type="entry name" value="INNER MEMBRANE ABC TRANSPORTER PERMEASE PROTEIN YDCV"/>
    <property type="match status" value="1"/>
</dbReference>
<evidence type="ECO:0000256" key="3">
    <source>
        <dbReference type="ARBA" id="ARBA00022475"/>
    </source>
</evidence>
<keyword evidence="7 8" id="KW-0472">Membrane</keyword>
<reference evidence="10 11" key="1">
    <citation type="submission" date="2020-05" db="EMBL/GenBank/DDBJ databases">
        <title>Azospirillum oleiclasticum sp. nov, a nitrogen-fixing and heavy crude oil-emulsifying bacterium isolated from the crude oil of Yumen Oilfield.</title>
        <authorList>
            <person name="Wu D."/>
            <person name="Cai M."/>
            <person name="Zhang X."/>
        </authorList>
    </citation>
    <scope>NUCLEOTIDE SEQUENCE [LARGE SCALE GENOMIC DNA]</scope>
    <source>
        <strain evidence="10 11">ROY-1-1-2</strain>
    </source>
</reference>
<keyword evidence="5 8" id="KW-0812">Transmembrane</keyword>
<keyword evidence="4" id="KW-0997">Cell inner membrane</keyword>
<evidence type="ECO:0000259" key="9">
    <source>
        <dbReference type="PROSITE" id="PS50928"/>
    </source>
</evidence>
<dbReference type="Gene3D" id="1.10.3720.10">
    <property type="entry name" value="MetI-like"/>
    <property type="match status" value="1"/>
</dbReference>
<feature type="transmembrane region" description="Helical" evidence="8">
    <location>
        <begin position="199"/>
        <end position="222"/>
    </location>
</feature>
<evidence type="ECO:0000313" key="11">
    <source>
        <dbReference type="Proteomes" id="UP000584642"/>
    </source>
</evidence>
<feature type="transmembrane region" description="Helical" evidence="8">
    <location>
        <begin position="74"/>
        <end position="94"/>
    </location>
</feature>
<comment type="caution">
    <text evidence="10">The sequence shown here is derived from an EMBL/GenBank/DDBJ whole genome shotgun (WGS) entry which is preliminary data.</text>
</comment>
<feature type="transmembrane region" description="Helical" evidence="8">
    <location>
        <begin position="12"/>
        <end position="34"/>
    </location>
</feature>
<evidence type="ECO:0000256" key="4">
    <source>
        <dbReference type="ARBA" id="ARBA00022519"/>
    </source>
</evidence>
<feature type="domain" description="ABC transmembrane type-1" evidence="9">
    <location>
        <begin position="68"/>
        <end position="262"/>
    </location>
</feature>
<feature type="transmembrane region" description="Helical" evidence="8">
    <location>
        <begin position="242"/>
        <end position="262"/>
    </location>
</feature>
<dbReference type="InterPro" id="IPR035906">
    <property type="entry name" value="MetI-like_sf"/>
</dbReference>
<dbReference type="Pfam" id="PF00528">
    <property type="entry name" value="BPD_transp_1"/>
    <property type="match status" value="1"/>
</dbReference>
<dbReference type="PROSITE" id="PS50928">
    <property type="entry name" value="ABC_TM1"/>
    <property type="match status" value="1"/>
</dbReference>
<evidence type="ECO:0000256" key="1">
    <source>
        <dbReference type="ARBA" id="ARBA00004429"/>
    </source>
</evidence>
<evidence type="ECO:0000256" key="6">
    <source>
        <dbReference type="ARBA" id="ARBA00022989"/>
    </source>
</evidence>
<protein>
    <submittedName>
        <fullName evidence="10">ABC transporter permease</fullName>
    </submittedName>
</protein>
<dbReference type="CDD" id="cd06261">
    <property type="entry name" value="TM_PBP2"/>
    <property type="match status" value="1"/>
</dbReference>
<dbReference type="SUPFAM" id="SSF161098">
    <property type="entry name" value="MetI-like"/>
    <property type="match status" value="1"/>
</dbReference>
<dbReference type="EMBL" id="JABFDB010000019">
    <property type="protein sequence ID" value="NYZ22539.1"/>
    <property type="molecule type" value="Genomic_DNA"/>
</dbReference>
<evidence type="ECO:0000256" key="5">
    <source>
        <dbReference type="ARBA" id="ARBA00022692"/>
    </source>
</evidence>
<dbReference type="RefSeq" id="WP_180284310.1">
    <property type="nucleotide sequence ID" value="NZ_JABFDB010000019.1"/>
</dbReference>
<dbReference type="Proteomes" id="UP000584642">
    <property type="component" value="Unassembled WGS sequence"/>
</dbReference>
<feature type="transmembrane region" description="Helical" evidence="8">
    <location>
        <begin position="106"/>
        <end position="130"/>
    </location>
</feature>
<organism evidence="10 11">
    <name type="scientific">Azospirillum oleiclasticum</name>
    <dbReference type="NCBI Taxonomy" id="2735135"/>
    <lineage>
        <taxon>Bacteria</taxon>
        <taxon>Pseudomonadati</taxon>
        <taxon>Pseudomonadota</taxon>
        <taxon>Alphaproteobacteria</taxon>
        <taxon>Rhodospirillales</taxon>
        <taxon>Azospirillaceae</taxon>
        <taxon>Azospirillum</taxon>
    </lineage>
</organism>
<accession>A0ABX2TEG9</accession>
<keyword evidence="3" id="KW-1003">Cell membrane</keyword>
<keyword evidence="11" id="KW-1185">Reference proteome</keyword>
<dbReference type="InterPro" id="IPR000515">
    <property type="entry name" value="MetI-like"/>
</dbReference>